<comment type="caution">
    <text evidence="2">The sequence shown here is derived from an EMBL/GenBank/DDBJ whole genome shotgun (WGS) entry which is preliminary data.</text>
</comment>
<organism evidence="2 3">
    <name type="scientific">Aquimarina muelleri</name>
    <dbReference type="NCBI Taxonomy" id="279356"/>
    <lineage>
        <taxon>Bacteria</taxon>
        <taxon>Pseudomonadati</taxon>
        <taxon>Bacteroidota</taxon>
        <taxon>Flavobacteriia</taxon>
        <taxon>Flavobacteriales</taxon>
        <taxon>Flavobacteriaceae</taxon>
        <taxon>Aquimarina</taxon>
    </lineage>
</organism>
<protein>
    <submittedName>
        <fullName evidence="2">Uncharacterized protein</fullName>
    </submittedName>
</protein>
<evidence type="ECO:0000313" key="2">
    <source>
        <dbReference type="EMBL" id="GGX29392.1"/>
    </source>
</evidence>
<sequence length="1647" mass="183650">MILNIPKILLQKNIPLFLLLICFSHFIAESHENYNDSDSLILKNSIQKGLLKNNSIKINVNKLEKEAHVYNKTQIYSPDFSFGSITKEFPLFVAAENARTEAQSVFEKIENSENWISSFSADNGLVLPVGIKEVVNEVEYQLAFAEAQFGMETIFKIFAKVVLPQSDKDGKPIELFFGANNIKLSKQGGLIGNGSAAGNANLVLLGDVQIPFHTENWSLTLNGSDNYTNLNLQKTSYVSIDCKGVTDMSIDGEVYISRNLLEPLQNNGEPVLDNTERVKASFTATATSWNDLIVSVELPPFSIANQADRFMFTSNEAVFDFSDSRNPENINFPQYYKDSGILLPDENTWRGICIKSLQVGLPKVFKTHHSITSKDRVYFKATDLLIDNYGVSGDFSAKDVISIDDGITSAPIGWPISVSAINLVLQNNSIIKSKFSGGIRLPIFDKIGSSYNDDNGVLKDDKNTSLLQYEGMISDEEYSTAITTLEEIGVPAFLATIKMRAGSYIKMPVVNNNFRPETNFNGMMTTIISSSKQREAVDGAKHSYTTDAGETEEGTNTIRFKGLTFEGLKMKTKDTLFTIDYLGYTEGVSFKKGGFSVSLDAITYKNNPEKKEGRIGFNISLGLEKEKNMLFLATTRFDIISETKIENNTIKLVYKDFKWSKIAFNAKYALLGLKGILRMTYDDPVYGNAYAGDGEFKLDFSKREKNKDKENGATNFFRGKFKTIMADDMSFYYFDGSAEFPTGFPIGPSGFHVNGFGFGYFDNMNRKMDPSSASAKGSPSGFSYAPAEGRYGFKCMVFGYFANRSLFRLGAGLEFNINKSGGLNSLSFIGQARGLNKMKDSGFPFKNKLVKQLANYEKLAKPKKPVNSEKDIEGRIKSEVRDTRSLSERASQEAAGTDVTDSQSLPDVDGVDAYLFGQFDFENQAISMHLEVYADIAKGIIIGRGKGTKAGEGILQINKDTWYLHFGNPINQMGLSTGFGDFRIDYGGYVMLGENLPKATPPPYRVATILGDKLGVLKSKRNNHSLSTGTGAAFGAGLEFDTGNLLFGPLYARFTAGIGFDVLLKKYDNVMTCNGISPIGSNGFYATGQFYTYMQGELGIGIDLFGGYRRFPIIKGGGAFLGKTGGPNPTWFQARFAANYNLLGGLIKGRINEDITIGDVCNPVPDNALGVEIISDFSPSNNDSNVDVFTSPQLALTMAANTPIQIPDVNKETKTYKIEVKTFSITDSKGKKIDGKHKWNPENDRITFESTDILPPNQELTAKVEVVFEEKIDGVFRTFKVNGEEFIEKRTHTFTTGDAPSYIPLSNIQYSYPVINQKLFYRNEHPTGYVKLKKGQDYLFENAQWKTQVKYTDSLNNTNKKTSLQYHSTNNELSYNIPKVDKEKTYTIKMVSTPIRSTNKTKDTSDHDIAQNDTTTGSTITIKKNKAETVIKDGEIERLSYSFSSSKYTTFKNKMKSITTHQNFIGKVYIDAIYLSSTIASHDEGFDIVELEGSTYSENKPLVAVNATLEDDYFKQDIAPMLYTNYPIAGKYTFRRNTALLGTAPSKAISVRTNYIASLKKDTDTEWRLKSFPYKYMLPKAYRDDFEDIMTHISDDYYKGILTSGDDALQFLDNRFGFMREGTYRTRLSYVLPGGIRKSYSLFDFKY</sequence>
<evidence type="ECO:0000313" key="3">
    <source>
        <dbReference type="Proteomes" id="UP000601108"/>
    </source>
</evidence>
<proteinExistence type="predicted"/>
<feature type="region of interest" description="Disordered" evidence="1">
    <location>
        <begin position="861"/>
        <end position="904"/>
    </location>
</feature>
<reference evidence="2 3" key="1">
    <citation type="journal article" date="2014" name="Int. J. Syst. Evol. Microbiol.">
        <title>Complete genome sequence of Corynebacterium casei LMG S-19264T (=DSM 44701T), isolated from a smear-ripened cheese.</title>
        <authorList>
            <consortium name="US DOE Joint Genome Institute (JGI-PGF)"/>
            <person name="Walter F."/>
            <person name="Albersmeier A."/>
            <person name="Kalinowski J."/>
            <person name="Ruckert C."/>
        </authorList>
    </citation>
    <scope>NUCLEOTIDE SEQUENCE [LARGE SCALE GENOMIC DNA]</scope>
    <source>
        <strain evidence="2 3">KCTC 12285</strain>
    </source>
</reference>
<evidence type="ECO:0000256" key="1">
    <source>
        <dbReference type="SAM" id="MobiDB-lite"/>
    </source>
</evidence>
<accession>A0A918N5H7</accession>
<dbReference type="RefSeq" id="WP_027413156.1">
    <property type="nucleotide sequence ID" value="NZ_BMWS01000027.1"/>
</dbReference>
<feature type="compositionally biased region" description="Basic and acidic residues" evidence="1">
    <location>
        <begin position="866"/>
        <end position="891"/>
    </location>
</feature>
<gene>
    <name evidence="2" type="ORF">GCM10007384_33270</name>
</gene>
<name>A0A918N5H7_9FLAO</name>
<dbReference type="Proteomes" id="UP000601108">
    <property type="component" value="Unassembled WGS sequence"/>
</dbReference>
<dbReference type="EMBL" id="BMWS01000027">
    <property type="protein sequence ID" value="GGX29392.1"/>
    <property type="molecule type" value="Genomic_DNA"/>
</dbReference>
<keyword evidence="3" id="KW-1185">Reference proteome</keyword>